<dbReference type="EMBL" id="KF483846">
    <property type="protein sequence ID" value="AHC54836.1"/>
    <property type="molecule type" value="Genomic_DNA"/>
</dbReference>
<organism evidence="1 2">
    <name type="scientific">Tunisvirus fontaine2</name>
    <dbReference type="NCBI Taxonomy" id="1421067"/>
    <lineage>
        <taxon>Viruses</taxon>
        <taxon>Varidnaviria</taxon>
        <taxon>Bamfordvirae</taxon>
        <taxon>Nucleocytoviricota</taxon>
        <taxon>Megaviricetes</taxon>
        <taxon>Pimascovirales</taxon>
        <taxon>Pimascovirales incertae sedis</taxon>
        <taxon>Marseilleviridae</taxon>
        <taxon>Losannavirus</taxon>
        <taxon>Losannavirus tunisense</taxon>
    </lineage>
</organism>
<name>V9SEU9_9VIRU</name>
<sequence>MGIPTGVILAFIWWIWRSLPTCVTRNIAKMFDKKTTAKVCRKKIKVPLWISGQKYNVLVKRPRKNFIMFSSILCDGRDKTLRMIKYLGPDNDFFGSKISPRDLGYREVEFQVVIPFEKSLFFSDDQQIIL</sequence>
<dbReference type="Pfam" id="PF19080">
    <property type="entry name" value="DUF5772"/>
    <property type="match status" value="1"/>
</dbReference>
<evidence type="ECO:0000313" key="1">
    <source>
        <dbReference type="EMBL" id="AHC54836.1"/>
    </source>
</evidence>
<reference evidence="1 2" key="1">
    <citation type="journal article" date="2014" name="Arch. Virol.">
        <title>Complete genome sequence of Tunisvirus, a new member of the proposed family Marseilleviridae.</title>
        <authorList>
            <person name="Aherfi S."/>
            <person name="Boughalmi M."/>
            <person name="Pagnier I."/>
            <person name="Fournous G."/>
            <person name="La Scola B."/>
            <person name="Raoult D."/>
            <person name="Colson P."/>
        </authorList>
    </citation>
    <scope>NUCLEOTIDE SEQUENCE [LARGE SCALE GENOMIC DNA]</scope>
    <source>
        <strain evidence="1 2">U484</strain>
    </source>
</reference>
<evidence type="ECO:0000313" key="2">
    <source>
        <dbReference type="Proteomes" id="UP000232615"/>
    </source>
</evidence>
<dbReference type="Proteomes" id="UP000232615">
    <property type="component" value="Segment"/>
</dbReference>
<protein>
    <submittedName>
        <fullName evidence="1">Putative secreted protein</fullName>
    </submittedName>
</protein>
<proteinExistence type="predicted"/>
<keyword evidence="2" id="KW-1185">Reference proteome</keyword>
<gene>
    <name evidence="1" type="ORF">TNS_ORF118</name>
</gene>
<dbReference type="InterPro" id="IPR043921">
    <property type="entry name" value="DUF5772"/>
</dbReference>
<accession>V9SEU9</accession>